<reference evidence="1 2" key="1">
    <citation type="submission" date="2008-07" db="EMBL/GenBank/DDBJ databases">
        <authorList>
            <person name="El-Sayed N."/>
            <person name="Caler E."/>
            <person name="Inman J."/>
            <person name="Amedeo P."/>
            <person name="Hass B."/>
            <person name="Wortman J."/>
        </authorList>
    </citation>
    <scope>NUCLEOTIDE SEQUENCE [LARGE SCALE GENOMIC DNA]</scope>
    <source>
        <strain evidence="2">ATCC 50983 / TXsc</strain>
    </source>
</reference>
<organism evidence="2">
    <name type="scientific">Perkinsus marinus (strain ATCC 50983 / TXsc)</name>
    <dbReference type="NCBI Taxonomy" id="423536"/>
    <lineage>
        <taxon>Eukaryota</taxon>
        <taxon>Sar</taxon>
        <taxon>Alveolata</taxon>
        <taxon>Perkinsozoa</taxon>
        <taxon>Perkinsea</taxon>
        <taxon>Perkinsida</taxon>
        <taxon>Perkinsidae</taxon>
        <taxon>Perkinsus</taxon>
    </lineage>
</organism>
<feature type="non-terminal residue" evidence="1">
    <location>
        <position position="85"/>
    </location>
</feature>
<gene>
    <name evidence="1" type="ORF">Pmar_PMAR025122</name>
</gene>
<dbReference type="GeneID" id="9057523"/>
<dbReference type="RefSeq" id="XP_002768306.1">
    <property type="nucleotide sequence ID" value="XM_002768260.1"/>
</dbReference>
<proteinExistence type="predicted"/>
<evidence type="ECO:0000313" key="1">
    <source>
        <dbReference type="EMBL" id="EER01024.1"/>
    </source>
</evidence>
<keyword evidence="2" id="KW-1185">Reference proteome</keyword>
<evidence type="ECO:0008006" key="3">
    <source>
        <dbReference type="Google" id="ProtNLM"/>
    </source>
</evidence>
<dbReference type="OrthoDB" id="3218065at2759"/>
<dbReference type="EMBL" id="GG684603">
    <property type="protein sequence ID" value="EER01024.1"/>
    <property type="molecule type" value="Genomic_DNA"/>
</dbReference>
<feature type="non-terminal residue" evidence="1">
    <location>
        <position position="1"/>
    </location>
</feature>
<dbReference type="Proteomes" id="UP000007800">
    <property type="component" value="Unassembled WGS sequence"/>
</dbReference>
<dbReference type="InParanoid" id="C5LQH8"/>
<evidence type="ECO:0000313" key="2">
    <source>
        <dbReference type="Proteomes" id="UP000007800"/>
    </source>
</evidence>
<dbReference type="AlphaFoldDB" id="C5LQH8"/>
<dbReference type="InterPro" id="IPR029062">
    <property type="entry name" value="Class_I_gatase-like"/>
</dbReference>
<name>C5LQH8_PERM5</name>
<protein>
    <recommendedName>
        <fullName evidence="3">Glutamine amidotransferase domain-containing protein</fullName>
    </recommendedName>
</protein>
<accession>C5LQH8</accession>
<dbReference type="Gene3D" id="3.40.50.880">
    <property type="match status" value="1"/>
</dbReference>
<sequence length="85" mass="9433">DALVEILLKCEDSTGQQTLLQEQAVERGDRVIYGVKFHPELAPTEVAYWSIAKAMRVTNSTKSTAGLEERVAVNQQPADLIFELT</sequence>